<dbReference type="Proteomes" id="UP000076447">
    <property type="component" value="Unassembled WGS sequence"/>
</dbReference>
<comment type="caution">
    <text evidence="2">The sequence shown here is derived from an EMBL/GenBank/DDBJ whole genome shotgun (WGS) entry which is preliminary data.</text>
</comment>
<evidence type="ECO:0000313" key="2">
    <source>
        <dbReference type="EMBL" id="KZM35294.1"/>
    </source>
</evidence>
<evidence type="ECO:0000313" key="4">
    <source>
        <dbReference type="Proteomes" id="UP000076447"/>
    </source>
</evidence>
<dbReference type="PATRIC" id="fig|43678.3.peg.2170"/>
<protein>
    <recommendedName>
        <fullName evidence="1">DUF403 domain-containing protein</fullName>
    </recommendedName>
</protein>
<proteinExistence type="predicted"/>
<dbReference type="OrthoDB" id="9803532at2"/>
<sequence length="309" mass="34418">MLSRIAESLFWIGRYVERADDTARILDVHVQMLSEDPWAAEDLACRSLLTVMDHPVEPGTGLVDRAHVLRVLAHDQLNPSSIAGSLVASRENARRAREIISTELWECLNTTRNQVSGSIRLARPHDYFSWVRERAAIVAGLMDSATSRDATWHFMLLGRSIERADMTARLVTTQTRLGHAGPGWTTLLRSCGAYESYLRVYRGIASDERAAGFLLLDRLFPRSIVCALESAEACLRELEPEGRHGVSDDARRELGSVRASLEFAPLEEVLEDLPAAMERVQRACSRASDAIKQRYFPSAAATTWVGEAL</sequence>
<accession>A0A163RK90</accession>
<reference evidence="3 5" key="2">
    <citation type="submission" date="2016-06" db="EMBL/GenBank/DDBJ databases">
        <title>Genome sequence of Oerskovia enterophila DSM 43852.</title>
        <authorList>
            <person name="Poehlein A."/>
            <person name="Jag V."/>
            <person name="Bengelsdorf F.R."/>
            <person name="Daniel R."/>
            <person name="Duerre P."/>
        </authorList>
    </citation>
    <scope>NUCLEOTIDE SEQUENCE [LARGE SCALE GENOMIC DNA]</scope>
    <source>
        <strain evidence="3 5">DSM 43852</strain>
    </source>
</reference>
<dbReference type="PANTHER" id="PTHR34595:SF7">
    <property type="entry name" value="SLL1039 PROTEIN"/>
    <property type="match status" value="1"/>
</dbReference>
<dbReference type="EMBL" id="MAQA01000037">
    <property type="protein sequence ID" value="OCI30397.1"/>
    <property type="molecule type" value="Genomic_DNA"/>
</dbReference>
<dbReference type="InterPro" id="IPR051680">
    <property type="entry name" value="ATP-dep_Glu-Cys_Ligase-2"/>
</dbReference>
<dbReference type="STRING" id="43678.OJAG_20820"/>
<feature type="domain" description="DUF403" evidence="1">
    <location>
        <begin position="1"/>
        <end position="296"/>
    </location>
</feature>
<dbReference type="Pfam" id="PF04168">
    <property type="entry name" value="Alpha-E"/>
    <property type="match status" value="1"/>
</dbReference>
<dbReference type="RefSeq" id="WP_068626416.1">
    <property type="nucleotide sequence ID" value="NZ_JBIVFZ010000003.1"/>
</dbReference>
<evidence type="ECO:0000259" key="1">
    <source>
        <dbReference type="Pfam" id="PF04168"/>
    </source>
</evidence>
<reference evidence="2 4" key="1">
    <citation type="submission" date="2016-01" db="EMBL/GenBank/DDBJ databases">
        <title>Genome sequence of Oerskovia enterophila VJag, an agar and cellulose degrading bacterium.</title>
        <authorList>
            <person name="Poehlein A."/>
            <person name="Jag V."/>
            <person name="Bengelsdorf F."/>
            <person name="Duerre P."/>
            <person name="Daniel R."/>
        </authorList>
    </citation>
    <scope>NUCLEOTIDE SEQUENCE [LARGE SCALE GENOMIC DNA]</scope>
    <source>
        <strain evidence="2 4">VJag</strain>
    </source>
</reference>
<dbReference type="Proteomes" id="UP000093412">
    <property type="component" value="Unassembled WGS sequence"/>
</dbReference>
<name>A0A163RK90_9CELL</name>
<gene>
    <name evidence="3" type="ORF">OERS_28790</name>
    <name evidence="2" type="ORF">OJAG_20820</name>
</gene>
<dbReference type="InterPro" id="IPR007296">
    <property type="entry name" value="DUF403"/>
</dbReference>
<dbReference type="AlphaFoldDB" id="A0A163RK90"/>
<dbReference type="EMBL" id="LRIE01000072">
    <property type="protein sequence ID" value="KZM35294.1"/>
    <property type="molecule type" value="Genomic_DNA"/>
</dbReference>
<dbReference type="PANTHER" id="PTHR34595">
    <property type="entry name" value="BLR5612 PROTEIN"/>
    <property type="match status" value="1"/>
</dbReference>
<evidence type="ECO:0000313" key="5">
    <source>
        <dbReference type="Proteomes" id="UP000093412"/>
    </source>
</evidence>
<keyword evidence="5" id="KW-1185">Reference proteome</keyword>
<organism evidence="2 4">
    <name type="scientific">Oerskovia enterophila</name>
    <dbReference type="NCBI Taxonomy" id="43678"/>
    <lineage>
        <taxon>Bacteria</taxon>
        <taxon>Bacillati</taxon>
        <taxon>Actinomycetota</taxon>
        <taxon>Actinomycetes</taxon>
        <taxon>Micrococcales</taxon>
        <taxon>Cellulomonadaceae</taxon>
        <taxon>Oerskovia</taxon>
    </lineage>
</organism>
<evidence type="ECO:0000313" key="3">
    <source>
        <dbReference type="EMBL" id="OCI30397.1"/>
    </source>
</evidence>